<dbReference type="PROSITE" id="PS50853">
    <property type="entry name" value="FN3"/>
    <property type="match status" value="5"/>
</dbReference>
<organism evidence="2 3">
    <name type="scientific">Flavobacterium rivulicola</name>
    <dbReference type="NCBI Taxonomy" id="2732161"/>
    <lineage>
        <taxon>Bacteria</taxon>
        <taxon>Pseudomonadati</taxon>
        <taxon>Bacteroidota</taxon>
        <taxon>Flavobacteriia</taxon>
        <taxon>Flavobacteriales</taxon>
        <taxon>Flavobacteriaceae</taxon>
        <taxon>Flavobacterium</taxon>
    </lineage>
</organism>
<gene>
    <name evidence="2" type="ORF">HKT18_13460</name>
</gene>
<dbReference type="InterPro" id="IPR026341">
    <property type="entry name" value="T9SS_type_B"/>
</dbReference>
<dbReference type="CDD" id="cd00063">
    <property type="entry name" value="FN3"/>
    <property type="match status" value="3"/>
</dbReference>
<name>A0A7Y3RB29_9FLAO</name>
<evidence type="ECO:0000259" key="1">
    <source>
        <dbReference type="PROSITE" id="PS50853"/>
    </source>
</evidence>
<dbReference type="NCBIfam" id="NF038128">
    <property type="entry name" value="choice_anch_J"/>
    <property type="match status" value="4"/>
</dbReference>
<feature type="domain" description="Fibronectin type-III" evidence="1">
    <location>
        <begin position="1306"/>
        <end position="1405"/>
    </location>
</feature>
<dbReference type="InterPro" id="IPR036116">
    <property type="entry name" value="FN3_sf"/>
</dbReference>
<feature type="domain" description="Fibronectin type-III" evidence="1">
    <location>
        <begin position="710"/>
        <end position="807"/>
    </location>
</feature>
<sequence>MVFLIVANFGYSQTEHFESGIPASWLVKGRQGGTETVFANNWVHTAAGGYLGTGGATVNPSLNNTQNTTAEYFMITSQYITPANGEIRFMTKQGSFSNRGTTYQVRISTGNQADLTSYNVTLASWTEAQLNVSATTYEEKIVSLGAVGAGIPVNIAFVAITNQLGTTATIGDTWFVDRVRVMSSCDPVATPTIVPGIDGASISWTHPTATSFGVEVVPAGAGHGATGIPVTGTTYNPTGLNPATSYDFYIIANCDSETSSAWAGPFSFTTSVVGLTCPSAIVIPPDVITTPYTLITNLDQYYDGTTYVPMNSQGMSCQPANQTQNLLLGNHLYLTYTPTASGLINITQTTNTASGGGGNNCYNALSSVFVFDGCAGVGTSAGCLAALYTTNPNTPYQIPNFYAQAGQTYIFVISSPYQHTNPGAGICFTFSISGSTCPSPTQPSLSISDLLQTTATASWDNVQNLVSAWEYLVLPATDPAPTAAQSGIATNTNVNNPISSLTPGMDYKLYVRSVCNGTPGSWSAPRTFTTLCNPLPLPYYTGFNNATSSVNTPEPCWTSLNLNNDERFFWFGPNAFSEPVAKLRVSESTNNNDMLVTPTFHFDGVTQKRLRFRYNFYGNWGLIVNNPTGGPGSFEIRMSTTGVGPNTFTTTVVPLAQYTTAYNFIEMIVPLPNIEADVNIAWVVPPGALQAGSWLYIDDVYIEDLPACSEPAYPVVTPGTLDTDSVEISWTNGYANTQWQLVAQPLGTGVPTEPFVPGAVVNIVNTNPFTITGLNPSTQYEFYMRAYCSASEQSIWVGPINFNTLCIEQPTPYYESYNSNDPNTKKFCWSVNNANGDPAKWIIGTTDANIRPQPITFFDPFVSYNDWLISVPVNAVGLKRLRFNYRVTAGIGPIALYPRGNFEVLMSSTPDFATYTTLIPLHDFTNDSFQEDSVLFTGTGTTYIAFRMPPNMPNPAQTGLVTIDDFVIEDAPACPNPDIAGLTAENITQTTANLSWTPGYTETQWEVVVQAPMSGVPTGSGVTVNNTPTYQVTSLTQDTPYEYYVRAVCSDTESSVWVGPFLFRTICDALPTPFLETFDTTSPTETCWTVYNNVADDNTWNLNQTVQPMFGNQMAALFTGTNGNNNDWLITPTLSAHAGQRLRFYYKTYSNFFEEDLKVMLSVNGVATNQFTTILYENNFTTTIDAAGTTAGSSTITVADGSGVRVGDTFYIPGFPIPYATTVTNVVGNTITVSEAATITMAGPLHIVFTHEVINNTETREMVINLDQITTDSNINIAFHTPFFPPNPWNYRGQYTFIDNVIVEDIPACPEVINVTTSDILDVSAQINWETTGTETAWEISVQPYGTPAPVGDTLPAYLYTANAHPYTVTGLTPSTLYQYYIRAICSDSSESIWVGPFEILTRCDFTTVCLYTMSVTNGSTGTVTDNVTVMQNGTVVQALEFPTFGQPAVLDYQVYLCSGVEFSLYWNGFGSGLQYSQAQIVIRDESNNVVWTSPLGLGTVNTTLFTSVASCGVVTCPQPTNLAVSNQGVFSWTPGGSETQWEVFVQPYQNGTIPQSGTIVNTPSYTPVAADFMNAADGTYEYLVRAVCGSTNKSYWSGPKVFIRNDEPANAVRLQVNTGSTCDVSGADASFITATASTVPTSCPGVNSGDIWYDFVATSKVHVVELSDFAPGTYYTGGYVGAWPQIMMSLYEVQGDGSLVEKGCSNNNSFVAKYTSELVVGNTYKIRLTLNDPGITNKTFHICVTTPEDLCDMDAFNYSFEKLPMQTVSGISTILNSRVIPGWRTNTDWGTMFFLEGNNIGVIPYEGGQCVQLTQDGTDAWDPNDPNIKGLYKDFDTSEITVMDYSFASGTRQNSTTGTTVQLFAGPPSGPFTVIAEHNANSTDWELVQGSYNIPSGQTTTRFIFRTLGNNIGHILDAANFKANVDITINTADTTLDCTTTAMAFNANGVGMWEADANNPATTTIANPNSGSTNVSGFTAPGSYVFYWKSRYCDKTITITKQGTNETTQVVSPVVYCVNDIATPLTATAASGHTVNWYTQAVGGTGTTVAPTPSTVSAGNSQVYYAAAVDSNGCEGPRAQVVVQVNDLPTATISGTTTICEGTTAVITFNGTPNAVVTYTVNGGSNQTITLDATGVATLTTAALTANASYDLVSVTSTGTNPCSQVQTGNALITVESLPTATISGTTSICSGATTTITFNGTPNATVTYSVDGGANQTIVLNASGIATITTPALTVDSTYSLVSVTASGTLACSQVQTGLATITINTLPTAAISGTTSICSGATAVITFSGTPNAVVSYTVDGGTNQTITLDATGNATLTTPALTANSTYDLVSVVSGTTTCSQTVSGSATITVGALPTATITGTTAVCQNAANSTITFTGANGAEPYTFTYTINGGANQTLTTTTGNSVSISVPTTTVGVFTYTLVSVSSAGLTSCSQTQSGSAVVTVEALPTAAISGTSTICEGSTATISFNGTPNATVTYTVNGGANQTIVLDASGTATITTAALTATATYTLVSVTASGTTACSQTVSGSAVVTVVSLPTATISGTTTVCQNATGTNITFTGVGGAQPYTFTYNVNGGTSQTITTTSGNSVSVNVPTATVGVFTYQLLSVSSATLSSCSQTQSGTAIVTVETLPTVTISGTTSVCSGSTATVTFNGTPNATVSYTVNGGANQTTVLDASGNASITTSALTATTTYTLVDVTASGTSSCSQVVTDSAVITITPELIFAIGDSCQNSMLTLDVIDANFNTDTVSYTWMQGTTIVGTNGSFNVDEYMAQNPSMVLPITFSVTIGLNGCDTTQSFTVENNPCRVIPRGISPNNDQLNDTFDLTGYGVKDIIIFNRYGTKVFSFSGNYTNQWKGQSDGGDELPDGTYFYSIHTSEGANKTGWVYINRQY</sequence>
<reference evidence="2 3" key="1">
    <citation type="submission" date="2020-05" db="EMBL/GenBank/DDBJ databases">
        <title>Draft genome of Flavobacterium sp. IMCC34852.</title>
        <authorList>
            <person name="Song J."/>
            <person name="Cho J.-C."/>
        </authorList>
    </citation>
    <scope>NUCLEOTIDE SEQUENCE [LARGE SCALE GENOMIC DNA]</scope>
    <source>
        <strain evidence="2 3">IMCC34852</strain>
    </source>
</reference>
<protein>
    <submittedName>
        <fullName evidence="2">T9SS type B sorting domain-containing protein</fullName>
    </submittedName>
</protein>
<dbReference type="Gene3D" id="2.60.120.200">
    <property type="match status" value="4"/>
</dbReference>
<dbReference type="SMART" id="SM00060">
    <property type="entry name" value="FN3"/>
    <property type="match status" value="5"/>
</dbReference>
<dbReference type="Gene3D" id="2.60.40.10">
    <property type="entry name" value="Immunoglobulins"/>
    <property type="match status" value="5"/>
</dbReference>
<dbReference type="RefSeq" id="WP_171223386.1">
    <property type="nucleotide sequence ID" value="NZ_CP121446.1"/>
</dbReference>
<comment type="caution">
    <text evidence="2">The sequence shown here is derived from an EMBL/GenBank/DDBJ whole genome shotgun (WGS) entry which is preliminary data.</text>
</comment>
<evidence type="ECO:0000313" key="2">
    <source>
        <dbReference type="EMBL" id="NNT73227.1"/>
    </source>
</evidence>
<dbReference type="EMBL" id="JABEVX010000012">
    <property type="protein sequence ID" value="NNT73227.1"/>
    <property type="molecule type" value="Genomic_DNA"/>
</dbReference>
<dbReference type="NCBIfam" id="TIGR04131">
    <property type="entry name" value="Bac_Flav_CTERM"/>
    <property type="match status" value="1"/>
</dbReference>
<dbReference type="Pfam" id="PF13585">
    <property type="entry name" value="CHU_C"/>
    <property type="match status" value="1"/>
</dbReference>
<dbReference type="InterPro" id="IPR044023">
    <property type="entry name" value="Ig_7"/>
</dbReference>
<dbReference type="InterPro" id="IPR013783">
    <property type="entry name" value="Ig-like_fold"/>
</dbReference>
<keyword evidence="3" id="KW-1185">Reference proteome</keyword>
<proteinExistence type="predicted"/>
<dbReference type="Proteomes" id="UP000536509">
    <property type="component" value="Unassembled WGS sequence"/>
</dbReference>
<dbReference type="SUPFAM" id="SSF49265">
    <property type="entry name" value="Fibronectin type III"/>
    <property type="match status" value="5"/>
</dbReference>
<dbReference type="Pfam" id="PF00041">
    <property type="entry name" value="fn3"/>
    <property type="match status" value="1"/>
</dbReference>
<feature type="domain" description="Fibronectin type-III" evidence="1">
    <location>
        <begin position="187"/>
        <end position="273"/>
    </location>
</feature>
<feature type="domain" description="Fibronectin type-III" evidence="1">
    <location>
        <begin position="978"/>
        <end position="1068"/>
    </location>
</feature>
<dbReference type="InterPro" id="IPR003961">
    <property type="entry name" value="FN3_dom"/>
</dbReference>
<feature type="domain" description="Fibronectin type-III" evidence="1">
    <location>
        <begin position="439"/>
        <end position="533"/>
    </location>
</feature>
<accession>A0A7Y3RB29</accession>
<evidence type="ECO:0000313" key="3">
    <source>
        <dbReference type="Proteomes" id="UP000536509"/>
    </source>
</evidence>
<dbReference type="Pfam" id="PF19081">
    <property type="entry name" value="Ig_7"/>
    <property type="match status" value="1"/>
</dbReference>